<dbReference type="InterPro" id="IPR051260">
    <property type="entry name" value="Diverse_substr_monoxygenases"/>
</dbReference>
<accession>A0A926JB32</accession>
<dbReference type="InterPro" id="IPR011251">
    <property type="entry name" value="Luciferase-like_dom"/>
</dbReference>
<dbReference type="NCBIfam" id="TIGR03571">
    <property type="entry name" value="lucif_BA3436"/>
    <property type="match status" value="1"/>
</dbReference>
<keyword evidence="1" id="KW-0285">Flavoprotein</keyword>
<dbReference type="GO" id="GO:0016705">
    <property type="term" value="F:oxidoreductase activity, acting on paired donors, with incorporation or reduction of molecular oxygen"/>
    <property type="evidence" value="ECO:0007669"/>
    <property type="project" value="InterPro"/>
</dbReference>
<dbReference type="GO" id="GO:0004497">
    <property type="term" value="F:monooxygenase activity"/>
    <property type="evidence" value="ECO:0007669"/>
    <property type="project" value="UniProtKB-KW"/>
</dbReference>
<keyword evidence="4" id="KW-0503">Monooxygenase</keyword>
<evidence type="ECO:0000313" key="7">
    <source>
        <dbReference type="Proteomes" id="UP000608594"/>
    </source>
</evidence>
<dbReference type="InterPro" id="IPR020020">
    <property type="entry name" value="Luciferase-type_oxidoreductase"/>
</dbReference>
<reference evidence="6" key="1">
    <citation type="submission" date="2020-08" db="EMBL/GenBank/DDBJ databases">
        <title>Paracoccus amoyensis sp. nov., isolated from the surface seawater at coast of Xiamen, Fujian.</title>
        <authorList>
            <person name="Lyu L."/>
        </authorList>
    </citation>
    <scope>NUCLEOTIDE SEQUENCE</scope>
    <source>
        <strain evidence="6">11-3</strain>
    </source>
</reference>
<organism evidence="6 7">
    <name type="scientific">Paracoccus amoyensis</name>
    <dbReference type="NCBI Taxonomy" id="2760093"/>
    <lineage>
        <taxon>Bacteria</taxon>
        <taxon>Pseudomonadati</taxon>
        <taxon>Pseudomonadota</taxon>
        <taxon>Alphaproteobacteria</taxon>
        <taxon>Rhodobacterales</taxon>
        <taxon>Paracoccaceae</taxon>
        <taxon>Paracoccus</taxon>
    </lineage>
</organism>
<sequence>MTTTSIASTAIPAGFWLFLISSTPLPTDQTTIAVLLRRALGGAPFSWHKGAIKGKEVTVTENLTTRDRLFRDGRISIGLVLPIRSADGDDVDFRQQVELAAQAEELGFAAVWVRDVPLNGPWYPETFGHPDPFTMLGAISSATDRIAIGTAATVLTLRHPLHLAKAAISLDQLAPGRFVLGLGSGDRPEEFAAFGEDVRDHKQLYRDHWSELSAALDRPPRILGKTADPATQFDLRPPAASDIPMLAIGSGGQTLEWIARNAAGWATYHRPAKVQRDRYMLWRRAVDSTATGQFRSFSVAFRIDLLDDPMAAVEEIDLGYRTGTTGLTGVLQDMRDMGVHHALLNIAPTGRSAQETLQAIADDVLPKLI</sequence>
<keyword evidence="3 6" id="KW-0560">Oxidoreductase</keyword>
<keyword evidence="2" id="KW-0288">FMN</keyword>
<gene>
    <name evidence="6" type="ORF">H4P12_08165</name>
</gene>
<evidence type="ECO:0000256" key="3">
    <source>
        <dbReference type="ARBA" id="ARBA00023002"/>
    </source>
</evidence>
<evidence type="ECO:0000256" key="1">
    <source>
        <dbReference type="ARBA" id="ARBA00022630"/>
    </source>
</evidence>
<comment type="caution">
    <text evidence="6">The sequence shown here is derived from an EMBL/GenBank/DDBJ whole genome shotgun (WGS) entry which is preliminary data.</text>
</comment>
<evidence type="ECO:0000259" key="5">
    <source>
        <dbReference type="Pfam" id="PF00296"/>
    </source>
</evidence>
<dbReference type="Gene3D" id="3.20.20.30">
    <property type="entry name" value="Luciferase-like domain"/>
    <property type="match status" value="1"/>
</dbReference>
<dbReference type="PANTHER" id="PTHR30011:SF16">
    <property type="entry name" value="C2H2 FINGER DOMAIN TRANSCRIPTION FACTOR (EUROFUNG)-RELATED"/>
    <property type="match status" value="1"/>
</dbReference>
<name>A0A926JB32_9RHOB</name>
<dbReference type="PANTHER" id="PTHR30011">
    <property type="entry name" value="ALKANESULFONATE MONOOXYGENASE-RELATED"/>
    <property type="match status" value="1"/>
</dbReference>
<protein>
    <submittedName>
        <fullName evidence="6">TIGR03571 family LLM class oxidoreductase</fullName>
        <ecNumber evidence="6">1.-.-.-</ecNumber>
    </submittedName>
</protein>
<dbReference type="AlphaFoldDB" id="A0A926JB32"/>
<keyword evidence="7" id="KW-1185">Reference proteome</keyword>
<proteinExistence type="predicted"/>
<evidence type="ECO:0000256" key="4">
    <source>
        <dbReference type="ARBA" id="ARBA00023033"/>
    </source>
</evidence>
<dbReference type="InterPro" id="IPR036661">
    <property type="entry name" value="Luciferase-like_sf"/>
</dbReference>
<dbReference type="SUPFAM" id="SSF51679">
    <property type="entry name" value="Bacterial luciferase-like"/>
    <property type="match status" value="1"/>
</dbReference>
<dbReference type="Pfam" id="PF00296">
    <property type="entry name" value="Bac_luciferase"/>
    <property type="match status" value="1"/>
</dbReference>
<evidence type="ECO:0000256" key="2">
    <source>
        <dbReference type="ARBA" id="ARBA00022643"/>
    </source>
</evidence>
<dbReference type="EC" id="1.-.-.-" evidence="6"/>
<feature type="domain" description="Luciferase-like" evidence="5">
    <location>
        <begin position="78"/>
        <end position="285"/>
    </location>
</feature>
<dbReference type="Proteomes" id="UP000608594">
    <property type="component" value="Unassembled WGS sequence"/>
</dbReference>
<evidence type="ECO:0000313" key="6">
    <source>
        <dbReference type="EMBL" id="MBC9246686.1"/>
    </source>
</evidence>
<dbReference type="EMBL" id="JACOQL010000002">
    <property type="protein sequence ID" value="MBC9246686.1"/>
    <property type="molecule type" value="Genomic_DNA"/>
</dbReference>